<evidence type="ECO:0000313" key="7">
    <source>
        <dbReference type="Proteomes" id="UP000828390"/>
    </source>
</evidence>
<dbReference type="Gene3D" id="3.30.60.30">
    <property type="match status" value="2"/>
</dbReference>
<feature type="domain" description="Kazal-like" evidence="5">
    <location>
        <begin position="72"/>
        <end position="123"/>
    </location>
</feature>
<proteinExistence type="predicted"/>
<dbReference type="PANTHER" id="PTHR10913:SF45">
    <property type="entry name" value="FOLLISTATIN, ISOFORM A-RELATED"/>
    <property type="match status" value="1"/>
</dbReference>
<dbReference type="Proteomes" id="UP000828390">
    <property type="component" value="Unassembled WGS sequence"/>
</dbReference>
<evidence type="ECO:0000256" key="2">
    <source>
        <dbReference type="ARBA" id="ARBA00022900"/>
    </source>
</evidence>
<dbReference type="InterPro" id="IPR002350">
    <property type="entry name" value="Kazal_dom"/>
</dbReference>
<dbReference type="GO" id="GO:0005576">
    <property type="term" value="C:extracellular region"/>
    <property type="evidence" value="ECO:0007669"/>
    <property type="project" value="TreeGrafter"/>
</dbReference>
<gene>
    <name evidence="6" type="ORF">DPMN_123174</name>
</gene>
<dbReference type="Pfam" id="PF00050">
    <property type="entry name" value="Kazal_1"/>
    <property type="match status" value="1"/>
</dbReference>
<dbReference type="PROSITE" id="PS51465">
    <property type="entry name" value="KAZAL_2"/>
    <property type="match status" value="2"/>
</dbReference>
<evidence type="ECO:0000256" key="1">
    <source>
        <dbReference type="ARBA" id="ARBA00022690"/>
    </source>
</evidence>
<keyword evidence="1" id="KW-0646">Protease inhibitor</keyword>
<reference evidence="6" key="2">
    <citation type="submission" date="2020-11" db="EMBL/GenBank/DDBJ databases">
        <authorList>
            <person name="McCartney M.A."/>
            <person name="Auch B."/>
            <person name="Kono T."/>
            <person name="Mallez S."/>
            <person name="Becker A."/>
            <person name="Gohl D.M."/>
            <person name="Silverstein K.A.T."/>
            <person name="Koren S."/>
            <person name="Bechman K.B."/>
            <person name="Herman A."/>
            <person name="Abrahante J.E."/>
            <person name="Garbe J."/>
        </authorList>
    </citation>
    <scope>NUCLEOTIDE SEQUENCE</scope>
    <source>
        <strain evidence="6">Duluth1</strain>
        <tissue evidence="6">Whole animal</tissue>
    </source>
</reference>
<dbReference type="SUPFAM" id="SSF100895">
    <property type="entry name" value="Kazal-type serine protease inhibitors"/>
    <property type="match status" value="2"/>
</dbReference>
<dbReference type="InterPro" id="IPR050653">
    <property type="entry name" value="Prot_Inhib_GrowthFact_Antg"/>
</dbReference>
<accession>A0A9D4GQT6</accession>
<comment type="caution">
    <text evidence="6">The sequence shown here is derived from an EMBL/GenBank/DDBJ whole genome shotgun (WGS) entry which is preliminary data.</text>
</comment>
<keyword evidence="2" id="KW-0722">Serine protease inhibitor</keyword>
<sequence>MNAFVFLWSIIGLSVGTGVYRRTPCNVICPDYYEPYCGSDGITYSNLCAFNVARCRNPSLGHTYGACYTGKRASINACPAIMCIDLYDPVCGTDGKTYSNQCYLHAAHCHGDVTMAHTGTCDDELLES</sequence>
<evidence type="ECO:0000313" key="6">
    <source>
        <dbReference type="EMBL" id="KAH3821410.1"/>
    </source>
</evidence>
<feature type="signal peptide" evidence="4">
    <location>
        <begin position="1"/>
        <end position="18"/>
    </location>
</feature>
<reference evidence="6" key="1">
    <citation type="journal article" date="2019" name="bioRxiv">
        <title>The Genome of the Zebra Mussel, Dreissena polymorpha: A Resource for Invasive Species Research.</title>
        <authorList>
            <person name="McCartney M.A."/>
            <person name="Auch B."/>
            <person name="Kono T."/>
            <person name="Mallez S."/>
            <person name="Zhang Y."/>
            <person name="Obille A."/>
            <person name="Becker A."/>
            <person name="Abrahante J.E."/>
            <person name="Garbe J."/>
            <person name="Badalamenti J.P."/>
            <person name="Herman A."/>
            <person name="Mangelson H."/>
            <person name="Liachko I."/>
            <person name="Sullivan S."/>
            <person name="Sone E.D."/>
            <person name="Koren S."/>
            <person name="Silverstein K.A.T."/>
            <person name="Beckman K.B."/>
            <person name="Gohl D.M."/>
        </authorList>
    </citation>
    <scope>NUCLEOTIDE SEQUENCE</scope>
    <source>
        <strain evidence="6">Duluth1</strain>
        <tissue evidence="6">Whole animal</tissue>
    </source>
</reference>
<evidence type="ECO:0000256" key="3">
    <source>
        <dbReference type="ARBA" id="ARBA00023157"/>
    </source>
</evidence>
<dbReference type="GO" id="GO:0030154">
    <property type="term" value="P:cell differentiation"/>
    <property type="evidence" value="ECO:0007669"/>
    <property type="project" value="TreeGrafter"/>
</dbReference>
<keyword evidence="3" id="KW-1015">Disulfide bond</keyword>
<keyword evidence="4" id="KW-0732">Signal</keyword>
<keyword evidence="7" id="KW-1185">Reference proteome</keyword>
<organism evidence="6 7">
    <name type="scientific">Dreissena polymorpha</name>
    <name type="common">Zebra mussel</name>
    <name type="synonym">Mytilus polymorpha</name>
    <dbReference type="NCBI Taxonomy" id="45954"/>
    <lineage>
        <taxon>Eukaryota</taxon>
        <taxon>Metazoa</taxon>
        <taxon>Spiralia</taxon>
        <taxon>Lophotrochozoa</taxon>
        <taxon>Mollusca</taxon>
        <taxon>Bivalvia</taxon>
        <taxon>Autobranchia</taxon>
        <taxon>Heteroconchia</taxon>
        <taxon>Euheterodonta</taxon>
        <taxon>Imparidentia</taxon>
        <taxon>Neoheterodontei</taxon>
        <taxon>Myida</taxon>
        <taxon>Dreissenoidea</taxon>
        <taxon>Dreissenidae</taxon>
        <taxon>Dreissena</taxon>
    </lineage>
</organism>
<dbReference type="AlphaFoldDB" id="A0A9D4GQT6"/>
<dbReference type="SMART" id="SM00280">
    <property type="entry name" value="KAZAL"/>
    <property type="match status" value="2"/>
</dbReference>
<dbReference type="InterPro" id="IPR036058">
    <property type="entry name" value="Kazal_dom_sf"/>
</dbReference>
<dbReference type="PANTHER" id="PTHR10913">
    <property type="entry name" value="FOLLISTATIN-RELATED"/>
    <property type="match status" value="1"/>
</dbReference>
<dbReference type="CDD" id="cd00104">
    <property type="entry name" value="KAZAL_FS"/>
    <property type="match status" value="2"/>
</dbReference>
<dbReference type="GO" id="GO:0004867">
    <property type="term" value="F:serine-type endopeptidase inhibitor activity"/>
    <property type="evidence" value="ECO:0007669"/>
    <property type="project" value="UniProtKB-KW"/>
</dbReference>
<feature type="chain" id="PRO_5039171176" description="Kazal-like domain-containing protein" evidence="4">
    <location>
        <begin position="19"/>
        <end position="128"/>
    </location>
</feature>
<name>A0A9D4GQT6_DREPO</name>
<protein>
    <recommendedName>
        <fullName evidence="5">Kazal-like domain-containing protein</fullName>
    </recommendedName>
</protein>
<evidence type="ECO:0000256" key="4">
    <source>
        <dbReference type="SAM" id="SignalP"/>
    </source>
</evidence>
<dbReference type="EMBL" id="JAIWYP010000005">
    <property type="protein sequence ID" value="KAH3821410.1"/>
    <property type="molecule type" value="Genomic_DNA"/>
</dbReference>
<dbReference type="OrthoDB" id="126772at2759"/>
<evidence type="ECO:0000259" key="5">
    <source>
        <dbReference type="PROSITE" id="PS51465"/>
    </source>
</evidence>
<feature type="domain" description="Kazal-like" evidence="5">
    <location>
        <begin position="19"/>
        <end position="69"/>
    </location>
</feature>
<dbReference type="Pfam" id="PF07648">
    <property type="entry name" value="Kazal_2"/>
    <property type="match status" value="1"/>
</dbReference>